<dbReference type="SUPFAM" id="SSF46785">
    <property type="entry name" value="Winged helix' DNA-binding domain"/>
    <property type="match status" value="1"/>
</dbReference>
<organism evidence="2 3">
    <name type="scientific">Saccharospirillum salsuginis</name>
    <dbReference type="NCBI Taxonomy" id="418750"/>
    <lineage>
        <taxon>Bacteria</taxon>
        <taxon>Pseudomonadati</taxon>
        <taxon>Pseudomonadota</taxon>
        <taxon>Gammaproteobacteria</taxon>
        <taxon>Oceanospirillales</taxon>
        <taxon>Saccharospirillaceae</taxon>
        <taxon>Saccharospirillum</taxon>
    </lineage>
</organism>
<evidence type="ECO:0000313" key="3">
    <source>
        <dbReference type="Proteomes" id="UP000626148"/>
    </source>
</evidence>
<protein>
    <recommendedName>
        <fullName evidence="4">ArsR family transcriptional regulator</fullName>
    </recommendedName>
</protein>
<reference evidence="2" key="2">
    <citation type="submission" date="2020-09" db="EMBL/GenBank/DDBJ databases">
        <authorList>
            <person name="Sun Q."/>
            <person name="Kim S."/>
        </authorList>
    </citation>
    <scope>NUCLEOTIDE SEQUENCE</scope>
    <source>
        <strain evidence="2">KCTC 22169</strain>
    </source>
</reference>
<dbReference type="GO" id="GO:0006355">
    <property type="term" value="P:regulation of DNA-templated transcription"/>
    <property type="evidence" value="ECO:0007669"/>
    <property type="project" value="UniProtKB-ARBA"/>
</dbReference>
<dbReference type="Proteomes" id="UP000626148">
    <property type="component" value="Unassembled WGS sequence"/>
</dbReference>
<dbReference type="AlphaFoldDB" id="A0A918K2K0"/>
<comment type="caution">
    <text evidence="2">The sequence shown here is derived from an EMBL/GenBank/DDBJ whole genome shotgun (WGS) entry which is preliminary data.</text>
</comment>
<dbReference type="EMBL" id="BMXR01000001">
    <property type="protein sequence ID" value="GGX41724.1"/>
    <property type="molecule type" value="Genomic_DNA"/>
</dbReference>
<sequence>MFVLKGVLRAESQEKVLIYLLLCGSGYGKQIATFFDVPTNPIQKQLARLETDGVIVSHAVGKVRVYELNPRYPFFQPLKELLKAAISAYPPEMVNRLLVGRTRPRQPGKPLVAARNRSEEDPGS</sequence>
<name>A0A918K2K0_9GAMM</name>
<gene>
    <name evidence="2" type="ORF">GCM10007392_05790</name>
</gene>
<dbReference type="InterPro" id="IPR036390">
    <property type="entry name" value="WH_DNA-bd_sf"/>
</dbReference>
<dbReference type="Gene3D" id="1.10.10.10">
    <property type="entry name" value="Winged helix-like DNA-binding domain superfamily/Winged helix DNA-binding domain"/>
    <property type="match status" value="1"/>
</dbReference>
<feature type="region of interest" description="Disordered" evidence="1">
    <location>
        <begin position="100"/>
        <end position="124"/>
    </location>
</feature>
<accession>A0A918K2K0</accession>
<dbReference type="InterPro" id="IPR036388">
    <property type="entry name" value="WH-like_DNA-bd_sf"/>
</dbReference>
<evidence type="ECO:0000313" key="2">
    <source>
        <dbReference type="EMBL" id="GGX41724.1"/>
    </source>
</evidence>
<dbReference type="CDD" id="cd00090">
    <property type="entry name" value="HTH_ARSR"/>
    <property type="match status" value="1"/>
</dbReference>
<keyword evidence="3" id="KW-1185">Reference proteome</keyword>
<reference evidence="2" key="1">
    <citation type="journal article" date="2014" name="Int. J. Syst. Evol. Microbiol.">
        <title>Complete genome sequence of Corynebacterium casei LMG S-19264T (=DSM 44701T), isolated from a smear-ripened cheese.</title>
        <authorList>
            <consortium name="US DOE Joint Genome Institute (JGI-PGF)"/>
            <person name="Walter F."/>
            <person name="Albersmeier A."/>
            <person name="Kalinowski J."/>
            <person name="Ruckert C."/>
        </authorList>
    </citation>
    <scope>NUCLEOTIDE SEQUENCE</scope>
    <source>
        <strain evidence="2">KCTC 22169</strain>
    </source>
</reference>
<dbReference type="RefSeq" id="WP_189606966.1">
    <property type="nucleotide sequence ID" value="NZ_BMXR01000001.1"/>
</dbReference>
<evidence type="ECO:0008006" key="4">
    <source>
        <dbReference type="Google" id="ProtNLM"/>
    </source>
</evidence>
<proteinExistence type="predicted"/>
<evidence type="ECO:0000256" key="1">
    <source>
        <dbReference type="SAM" id="MobiDB-lite"/>
    </source>
</evidence>
<dbReference type="InterPro" id="IPR011991">
    <property type="entry name" value="ArsR-like_HTH"/>
</dbReference>